<gene>
    <name evidence="1" type="ORF">CEK71_21400</name>
</gene>
<accession>A0A1Z4C4D8</accession>
<dbReference type="EMBL" id="CP022129">
    <property type="protein sequence ID" value="ASF48411.1"/>
    <property type="molecule type" value="Genomic_DNA"/>
</dbReference>
<dbReference type="Proteomes" id="UP000197019">
    <property type="component" value="Chromosome"/>
</dbReference>
<sequence length="73" mass="8240">MINPNHFKKNGRFCIDFTVALLMHRLHSATAQRQIRRPTGTTSRLEVLDSAALVQSQGGQLLDYNNGTQLKLF</sequence>
<dbReference type="AlphaFoldDB" id="A0A1Z4C4D8"/>
<reference evidence="1 2" key="1">
    <citation type="submission" date="2017-06" db="EMBL/GenBank/DDBJ databases">
        <title>Genome Sequencing of the methanotroph Methylovulum psychrotolerants str. HV10-M2 isolated from a high-altitude environment.</title>
        <authorList>
            <person name="Mateos-Rivera A."/>
        </authorList>
    </citation>
    <scope>NUCLEOTIDE SEQUENCE [LARGE SCALE GENOMIC DNA]</scope>
    <source>
        <strain evidence="1 2">HV10_M2</strain>
    </source>
</reference>
<name>A0A1Z4C4D8_9GAMM</name>
<protein>
    <submittedName>
        <fullName evidence="1">Uncharacterized protein</fullName>
    </submittedName>
</protein>
<evidence type="ECO:0000313" key="2">
    <source>
        <dbReference type="Proteomes" id="UP000197019"/>
    </source>
</evidence>
<keyword evidence="2" id="KW-1185">Reference proteome</keyword>
<organism evidence="1 2">
    <name type="scientific">Methylovulum psychrotolerans</name>
    <dbReference type="NCBI Taxonomy" id="1704499"/>
    <lineage>
        <taxon>Bacteria</taxon>
        <taxon>Pseudomonadati</taxon>
        <taxon>Pseudomonadota</taxon>
        <taxon>Gammaproteobacteria</taxon>
        <taxon>Methylococcales</taxon>
        <taxon>Methylococcaceae</taxon>
        <taxon>Methylovulum</taxon>
    </lineage>
</organism>
<proteinExistence type="predicted"/>
<dbReference type="RefSeq" id="WP_088621280.1">
    <property type="nucleotide sequence ID" value="NZ_CP022129.1"/>
</dbReference>
<dbReference type="KEGG" id="mpsy:CEK71_21400"/>
<evidence type="ECO:0000313" key="1">
    <source>
        <dbReference type="EMBL" id="ASF48411.1"/>
    </source>
</evidence>